<evidence type="ECO:0000313" key="2">
    <source>
        <dbReference type="EMBL" id="GCL65530.1"/>
    </source>
</evidence>
<dbReference type="InterPro" id="IPR056090">
    <property type="entry name" value="DUF7673"/>
</dbReference>
<gene>
    <name evidence="2" type="ORF">AQPW35_46110</name>
</gene>
<reference evidence="3" key="1">
    <citation type="submission" date="2019-03" db="EMBL/GenBank/DDBJ databases">
        <title>Aquabacterium pictum sp.nov., the first bacteriochlorophyll a-containing freshwater bacterium in the genus Aquabacterium of the class Betaproteobacteria.</title>
        <authorList>
            <person name="Hirose S."/>
            <person name="Tank M."/>
            <person name="Hara E."/>
            <person name="Tamaki H."/>
            <person name="Takaichi S."/>
            <person name="Haruta S."/>
            <person name="Hanada S."/>
        </authorList>
    </citation>
    <scope>NUCLEOTIDE SEQUENCE [LARGE SCALE GENOMIC DNA]</scope>
    <source>
        <strain evidence="3">W35</strain>
    </source>
</reference>
<dbReference type="Proteomes" id="UP000301751">
    <property type="component" value="Unassembled WGS sequence"/>
</dbReference>
<proteinExistence type="predicted"/>
<dbReference type="AlphaFoldDB" id="A0A480AX85"/>
<sequence>MAGPLDINDDMQRMVLRKGEATAKGGHAFQRLLQLAETRDSGQVRRVALFIAATYNGEAFPFDLFELRAVDEAISDDMLLCIDALRRGQSDLHSLVPDGDRRVRAVIEQWGLKWPEAQ</sequence>
<dbReference type="EMBL" id="BJCL01000017">
    <property type="protein sequence ID" value="GCL65530.1"/>
    <property type="molecule type" value="Genomic_DNA"/>
</dbReference>
<name>A0A480AX85_9BURK</name>
<keyword evidence="3" id="KW-1185">Reference proteome</keyword>
<dbReference type="RefSeq" id="WP_228027265.1">
    <property type="nucleotide sequence ID" value="NZ_BJCL01000017.1"/>
</dbReference>
<evidence type="ECO:0000259" key="1">
    <source>
        <dbReference type="Pfam" id="PF24720"/>
    </source>
</evidence>
<dbReference type="Pfam" id="PF24720">
    <property type="entry name" value="DUF7673"/>
    <property type="match status" value="1"/>
</dbReference>
<feature type="domain" description="DUF7673" evidence="1">
    <location>
        <begin position="27"/>
        <end position="111"/>
    </location>
</feature>
<accession>A0A480AX85</accession>
<evidence type="ECO:0000313" key="3">
    <source>
        <dbReference type="Proteomes" id="UP000301751"/>
    </source>
</evidence>
<protein>
    <recommendedName>
        <fullName evidence="1">DUF7673 domain-containing protein</fullName>
    </recommendedName>
</protein>
<organism evidence="2 3">
    <name type="scientific">Pseudaquabacterium pictum</name>
    <dbReference type="NCBI Taxonomy" id="2315236"/>
    <lineage>
        <taxon>Bacteria</taxon>
        <taxon>Pseudomonadati</taxon>
        <taxon>Pseudomonadota</taxon>
        <taxon>Betaproteobacteria</taxon>
        <taxon>Burkholderiales</taxon>
        <taxon>Sphaerotilaceae</taxon>
        <taxon>Pseudaquabacterium</taxon>
    </lineage>
</organism>
<comment type="caution">
    <text evidence="2">The sequence shown here is derived from an EMBL/GenBank/DDBJ whole genome shotgun (WGS) entry which is preliminary data.</text>
</comment>